<dbReference type="Proteomes" id="UP001225761">
    <property type="component" value="Unassembled WGS sequence"/>
</dbReference>
<keyword evidence="2" id="KW-1185">Reference proteome</keyword>
<proteinExistence type="predicted"/>
<gene>
    <name evidence="1" type="ORF">QM481_06185</name>
</gene>
<comment type="caution">
    <text evidence="1">The sequence shown here is derived from an EMBL/GenBank/DDBJ whole genome shotgun (WGS) entry which is preliminary data.</text>
</comment>
<organism evidence="1 2">
    <name type="scientific">Flectobacillus rivi</name>
    <dbReference type="NCBI Taxonomy" id="2984209"/>
    <lineage>
        <taxon>Bacteria</taxon>
        <taxon>Pseudomonadati</taxon>
        <taxon>Bacteroidota</taxon>
        <taxon>Cytophagia</taxon>
        <taxon>Cytophagales</taxon>
        <taxon>Flectobacillaceae</taxon>
        <taxon>Flectobacillus</taxon>
    </lineage>
</organism>
<sequence>MTTSLRVLLSPSNSYAEKFLILKQEPNTRYRTLVHVFDEKLTNVNKIDDAFDKYVSLHIQNDELLKMQATGREIQFVREGGKLQSLKEYNLEVDGDPFIYIICFENNEMVDYKRYSLLSIFSNGELKLENIDFKNQFKVYNATVSLPPHNGDVTIDLP</sequence>
<evidence type="ECO:0000313" key="2">
    <source>
        <dbReference type="Proteomes" id="UP001225761"/>
    </source>
</evidence>
<dbReference type="RefSeq" id="WP_283381099.1">
    <property type="nucleotide sequence ID" value="NZ_JASHIE010000004.1"/>
</dbReference>
<reference evidence="1 2" key="1">
    <citation type="submission" date="2023-05" db="EMBL/GenBank/DDBJ databases">
        <title>Novel species of genus Flectobacillus isolated from stream in China.</title>
        <authorList>
            <person name="Lu H."/>
        </authorList>
    </citation>
    <scope>NUCLEOTIDE SEQUENCE [LARGE SCALE GENOMIC DNA]</scope>
    <source>
        <strain evidence="1 2">LFS242W</strain>
    </source>
</reference>
<protein>
    <submittedName>
        <fullName evidence="1">Uncharacterized protein</fullName>
    </submittedName>
</protein>
<accession>A0ABT6YZ72</accession>
<name>A0ABT6YZ72_9BACT</name>
<evidence type="ECO:0000313" key="1">
    <source>
        <dbReference type="EMBL" id="MDI9874108.1"/>
    </source>
</evidence>
<dbReference type="EMBL" id="JASHIE010000004">
    <property type="protein sequence ID" value="MDI9874108.1"/>
    <property type="molecule type" value="Genomic_DNA"/>
</dbReference>